<sequence length="170" mass="18614">MKSYLTHALVIFTICAAMVNTAHSQTTNHLEKVPPSRINKFIDSLKIKIARDTLKFNQLDLIGNGKDVTNVANYSKLFIINNKLSYKLDVLTAADVAFFVREFLTPSKIEEIGVLKAPYSNMAYGARGVNGVVNIQLKSTAKIDPAVAQLSLSGEQDAGASNSDKLNIRQ</sequence>
<proteinExistence type="predicted"/>
<dbReference type="Gene3D" id="2.170.130.10">
    <property type="entry name" value="TonB-dependent receptor, plug domain"/>
    <property type="match status" value="1"/>
</dbReference>
<dbReference type="OrthoDB" id="1494426at2"/>
<dbReference type="AlphaFoldDB" id="A0A4R6IP15"/>
<name>A0A4R6IP15_9SPHI</name>
<keyword evidence="3" id="KW-1185">Reference proteome</keyword>
<evidence type="ECO:0008006" key="4">
    <source>
        <dbReference type="Google" id="ProtNLM"/>
    </source>
</evidence>
<organism evidence="2 3">
    <name type="scientific">Pedobacter duraquae</name>
    <dbReference type="NCBI Taxonomy" id="425511"/>
    <lineage>
        <taxon>Bacteria</taxon>
        <taxon>Pseudomonadati</taxon>
        <taxon>Bacteroidota</taxon>
        <taxon>Sphingobacteriia</taxon>
        <taxon>Sphingobacteriales</taxon>
        <taxon>Sphingobacteriaceae</taxon>
        <taxon>Pedobacter</taxon>
    </lineage>
</organism>
<feature type="signal peptide" evidence="1">
    <location>
        <begin position="1"/>
        <end position="24"/>
    </location>
</feature>
<dbReference type="EMBL" id="SNWM01000001">
    <property type="protein sequence ID" value="TDO23990.1"/>
    <property type="molecule type" value="Genomic_DNA"/>
</dbReference>
<keyword evidence="1" id="KW-0732">Signal</keyword>
<dbReference type="InterPro" id="IPR037066">
    <property type="entry name" value="Plug_dom_sf"/>
</dbReference>
<comment type="caution">
    <text evidence="2">The sequence shown here is derived from an EMBL/GenBank/DDBJ whole genome shotgun (WGS) entry which is preliminary data.</text>
</comment>
<dbReference type="Proteomes" id="UP000295499">
    <property type="component" value="Unassembled WGS sequence"/>
</dbReference>
<accession>A0A4R6IP15</accession>
<evidence type="ECO:0000313" key="3">
    <source>
        <dbReference type="Proteomes" id="UP000295499"/>
    </source>
</evidence>
<evidence type="ECO:0000313" key="2">
    <source>
        <dbReference type="EMBL" id="TDO23990.1"/>
    </source>
</evidence>
<dbReference type="RefSeq" id="WP_133551602.1">
    <property type="nucleotide sequence ID" value="NZ_SNWM01000001.1"/>
</dbReference>
<reference evidence="2 3" key="1">
    <citation type="submission" date="2019-03" db="EMBL/GenBank/DDBJ databases">
        <title>Genomic Encyclopedia of Archaeal and Bacterial Type Strains, Phase II (KMG-II): from individual species to whole genera.</title>
        <authorList>
            <person name="Goeker M."/>
        </authorList>
    </citation>
    <scope>NUCLEOTIDE SEQUENCE [LARGE SCALE GENOMIC DNA]</scope>
    <source>
        <strain evidence="2 3">DSM 19034</strain>
    </source>
</reference>
<feature type="chain" id="PRO_5020597047" description="TonB-dependent receptor-like protein" evidence="1">
    <location>
        <begin position="25"/>
        <end position="170"/>
    </location>
</feature>
<protein>
    <recommendedName>
        <fullName evidence="4">TonB-dependent receptor-like protein</fullName>
    </recommendedName>
</protein>
<dbReference type="SUPFAM" id="SSF56935">
    <property type="entry name" value="Porins"/>
    <property type="match status" value="1"/>
</dbReference>
<evidence type="ECO:0000256" key="1">
    <source>
        <dbReference type="SAM" id="SignalP"/>
    </source>
</evidence>
<gene>
    <name evidence="2" type="ORF">CLV32_0277</name>
</gene>